<proteinExistence type="predicted"/>
<organism evidence="1 2">
    <name type="scientific">Fraxinus pennsylvanica</name>
    <dbReference type="NCBI Taxonomy" id="56036"/>
    <lineage>
        <taxon>Eukaryota</taxon>
        <taxon>Viridiplantae</taxon>
        <taxon>Streptophyta</taxon>
        <taxon>Embryophyta</taxon>
        <taxon>Tracheophyta</taxon>
        <taxon>Spermatophyta</taxon>
        <taxon>Magnoliopsida</taxon>
        <taxon>eudicotyledons</taxon>
        <taxon>Gunneridae</taxon>
        <taxon>Pentapetalae</taxon>
        <taxon>asterids</taxon>
        <taxon>lamiids</taxon>
        <taxon>Lamiales</taxon>
        <taxon>Oleaceae</taxon>
        <taxon>Oleeae</taxon>
        <taxon>Fraxinus</taxon>
    </lineage>
</organism>
<dbReference type="Proteomes" id="UP000834106">
    <property type="component" value="Chromosome 6"/>
</dbReference>
<protein>
    <submittedName>
        <fullName evidence="1">Uncharacterized protein</fullName>
    </submittedName>
</protein>
<sequence>MVYIEERLGNKSDRCAESVVNSSTIATIVTSLSGSPATVGIVRLSCPSAVSIIGRVFRSASKEKRRDDRRPTSHVVEYVEEQRPPSGHTITPAVAIRAPPKPSAASPLLVRHQYGITSLLLLLWAICVV</sequence>
<dbReference type="Gene3D" id="3.30.1360.120">
    <property type="entry name" value="Probable tRNA modification gtpase trme, domain 1"/>
    <property type="match status" value="1"/>
</dbReference>
<name>A0AAD2DTC6_9LAMI</name>
<keyword evidence="2" id="KW-1185">Reference proteome</keyword>
<gene>
    <name evidence="1" type="ORF">FPE_LOCUS11333</name>
</gene>
<dbReference type="EMBL" id="OU503041">
    <property type="protein sequence ID" value="CAI9763903.1"/>
    <property type="molecule type" value="Genomic_DNA"/>
</dbReference>
<accession>A0AAD2DTC6</accession>
<evidence type="ECO:0000313" key="2">
    <source>
        <dbReference type="Proteomes" id="UP000834106"/>
    </source>
</evidence>
<reference evidence="1" key="1">
    <citation type="submission" date="2023-05" db="EMBL/GenBank/DDBJ databases">
        <authorList>
            <person name="Huff M."/>
        </authorList>
    </citation>
    <scope>NUCLEOTIDE SEQUENCE</scope>
</reference>
<dbReference type="AlphaFoldDB" id="A0AAD2DTC6"/>
<evidence type="ECO:0000313" key="1">
    <source>
        <dbReference type="EMBL" id="CAI9763903.1"/>
    </source>
</evidence>
<dbReference type="InterPro" id="IPR027266">
    <property type="entry name" value="TrmE/GcvT-like"/>
</dbReference>